<dbReference type="EMBL" id="JAKUCV010005374">
    <property type="protein sequence ID" value="KAJ4831417.1"/>
    <property type="molecule type" value="Genomic_DNA"/>
</dbReference>
<organism evidence="2 3">
    <name type="scientific">Turnera subulata</name>
    <dbReference type="NCBI Taxonomy" id="218843"/>
    <lineage>
        <taxon>Eukaryota</taxon>
        <taxon>Viridiplantae</taxon>
        <taxon>Streptophyta</taxon>
        <taxon>Embryophyta</taxon>
        <taxon>Tracheophyta</taxon>
        <taxon>Spermatophyta</taxon>
        <taxon>Magnoliopsida</taxon>
        <taxon>eudicotyledons</taxon>
        <taxon>Gunneridae</taxon>
        <taxon>Pentapetalae</taxon>
        <taxon>rosids</taxon>
        <taxon>fabids</taxon>
        <taxon>Malpighiales</taxon>
        <taxon>Passifloraceae</taxon>
        <taxon>Turnera</taxon>
    </lineage>
</organism>
<reference evidence="2" key="1">
    <citation type="submission" date="2022-02" db="EMBL/GenBank/DDBJ databases">
        <authorList>
            <person name="Henning P.M."/>
            <person name="McCubbin A.G."/>
            <person name="Shore J.S."/>
        </authorList>
    </citation>
    <scope>NUCLEOTIDE SEQUENCE</scope>
    <source>
        <strain evidence="2">F60SS</strain>
        <tissue evidence="2">Leaves</tissue>
    </source>
</reference>
<sequence length="72" mass="7974">MEGDQLLAKVSFFSAVLVKKVAFDSRNEELRKYIKAHGVDIYLWKSGNQQKQEERVMEPLTSTDGGGGASAI</sequence>
<name>A0A9Q0FHE1_9ROSI</name>
<comment type="caution">
    <text evidence="2">The sequence shown here is derived from an EMBL/GenBank/DDBJ whole genome shotgun (WGS) entry which is preliminary data.</text>
</comment>
<evidence type="ECO:0000256" key="1">
    <source>
        <dbReference type="SAM" id="MobiDB-lite"/>
    </source>
</evidence>
<evidence type="ECO:0000313" key="2">
    <source>
        <dbReference type="EMBL" id="KAJ4831417.1"/>
    </source>
</evidence>
<gene>
    <name evidence="2" type="ORF">Tsubulata_040408</name>
</gene>
<dbReference type="Proteomes" id="UP001141552">
    <property type="component" value="Unassembled WGS sequence"/>
</dbReference>
<feature type="region of interest" description="Disordered" evidence="1">
    <location>
        <begin position="49"/>
        <end position="72"/>
    </location>
</feature>
<keyword evidence="3" id="KW-1185">Reference proteome</keyword>
<proteinExistence type="predicted"/>
<accession>A0A9Q0FHE1</accession>
<reference evidence="2" key="2">
    <citation type="journal article" date="2023" name="Plants (Basel)">
        <title>Annotation of the Turnera subulata (Passifloraceae) Draft Genome Reveals the S-Locus Evolved after the Divergence of Turneroideae from Passifloroideae in a Stepwise Manner.</title>
        <authorList>
            <person name="Henning P.M."/>
            <person name="Roalson E.H."/>
            <person name="Mir W."/>
            <person name="McCubbin A.G."/>
            <person name="Shore J.S."/>
        </authorList>
    </citation>
    <scope>NUCLEOTIDE SEQUENCE</scope>
    <source>
        <strain evidence="2">F60SS</strain>
    </source>
</reference>
<dbReference type="AlphaFoldDB" id="A0A9Q0FHE1"/>
<protein>
    <submittedName>
        <fullName evidence="2">Uncharacterized protein</fullName>
    </submittedName>
</protein>
<evidence type="ECO:0000313" key="3">
    <source>
        <dbReference type="Proteomes" id="UP001141552"/>
    </source>
</evidence>